<keyword evidence="7" id="KW-1133">Transmembrane helix</keyword>
<gene>
    <name evidence="10" type="ORF">LRS13_19520</name>
</gene>
<evidence type="ECO:0000256" key="1">
    <source>
        <dbReference type="ARBA" id="ARBA00010641"/>
    </source>
</evidence>
<feature type="compositionally biased region" description="Low complexity" evidence="6">
    <location>
        <begin position="476"/>
        <end position="501"/>
    </location>
</feature>
<evidence type="ECO:0000256" key="7">
    <source>
        <dbReference type="SAM" id="Phobius"/>
    </source>
</evidence>
<dbReference type="InterPro" id="IPR014284">
    <property type="entry name" value="RNA_pol_sigma-70_dom"/>
</dbReference>
<feature type="compositionally biased region" description="Pro residues" evidence="6">
    <location>
        <begin position="440"/>
        <end position="460"/>
    </location>
</feature>
<accession>A0ABY5PDV5</accession>
<keyword evidence="11" id="KW-1185">Reference proteome</keyword>
<dbReference type="EMBL" id="CP088295">
    <property type="protein sequence ID" value="UUY02854.1"/>
    <property type="molecule type" value="Genomic_DNA"/>
</dbReference>
<evidence type="ECO:0000256" key="3">
    <source>
        <dbReference type="ARBA" id="ARBA00023082"/>
    </source>
</evidence>
<sequence length="501" mass="52494">MRATPLLRLCTDDTLVRRATGGDDDAFATLYDRYRLRLEAYCRGILRHDEDARDAAQNALAAAYQALRRGTHPVAFRPWLFRIAHNEAISIIRRRRVADELPETLPAAVSGPADALELREELTAVLDAVRALAPGARSALLLRELGGLEYPEVAQVLGTTPGGARQAVFEARVALQDDRVGRGTACEVIRHELSVHDGRRRQSRQIRGHLRGCGSCRDWSRAQRQRRQRLALGSLPFPFAGWIAGAIGGLASAGSGATLSSGLAVNAQTLAALAVVVVGAPTVVVDRDRATSGDDTPAAAAPQTPAGGSGDNVLASSAGPARLTTTTGTPPRDPSGAVLRAVSATSGDAGDGGDAERRRPGAVEQTGTRGPEGDRPAGSRYTAEDDRQADSDWWSRPRQRGDGRRRGGGGDDHDDGPTHETATPVAAHPARRPGRERQPAPVPDAQPAAPAPQEPAPAAPVDPAAPAEPDREAPAADEPVAEPTTTEPIAPEATETPAGGA</sequence>
<keyword evidence="7" id="KW-0812">Transmembrane</keyword>
<protein>
    <submittedName>
        <fullName evidence="10">Sigma-70 family RNA polymerase sigma factor</fullName>
    </submittedName>
</protein>
<keyword evidence="4" id="KW-0238">DNA-binding</keyword>
<feature type="transmembrane region" description="Helical" evidence="7">
    <location>
        <begin position="263"/>
        <end position="285"/>
    </location>
</feature>
<keyword evidence="3" id="KW-0731">Sigma factor</keyword>
<feature type="compositionally biased region" description="Low complexity" evidence="6">
    <location>
        <begin position="293"/>
        <end position="306"/>
    </location>
</feature>
<proteinExistence type="inferred from homology"/>
<dbReference type="PANTHER" id="PTHR43133">
    <property type="entry name" value="RNA POLYMERASE ECF-TYPE SIGMA FACTO"/>
    <property type="match status" value="1"/>
</dbReference>
<comment type="similarity">
    <text evidence="1">Belongs to the sigma-70 factor family. ECF subfamily.</text>
</comment>
<dbReference type="Pfam" id="PF04542">
    <property type="entry name" value="Sigma70_r2"/>
    <property type="match status" value="1"/>
</dbReference>
<dbReference type="Gene3D" id="1.10.10.10">
    <property type="entry name" value="Winged helix-like DNA-binding domain superfamily/Winged helix DNA-binding domain"/>
    <property type="match status" value="1"/>
</dbReference>
<organism evidence="10 11">
    <name type="scientific">Svornostia abyssi</name>
    <dbReference type="NCBI Taxonomy" id="2898438"/>
    <lineage>
        <taxon>Bacteria</taxon>
        <taxon>Bacillati</taxon>
        <taxon>Actinomycetota</taxon>
        <taxon>Thermoleophilia</taxon>
        <taxon>Solirubrobacterales</taxon>
        <taxon>Baekduiaceae</taxon>
        <taxon>Svornostia</taxon>
    </lineage>
</organism>
<evidence type="ECO:0000256" key="4">
    <source>
        <dbReference type="ARBA" id="ARBA00023125"/>
    </source>
</evidence>
<evidence type="ECO:0000256" key="2">
    <source>
        <dbReference type="ARBA" id="ARBA00023015"/>
    </source>
</evidence>
<dbReference type="PANTHER" id="PTHR43133:SF8">
    <property type="entry name" value="RNA POLYMERASE SIGMA FACTOR HI_1459-RELATED"/>
    <property type="match status" value="1"/>
</dbReference>
<feature type="domain" description="RNA polymerase sigma-70 region 2" evidence="8">
    <location>
        <begin position="30"/>
        <end position="96"/>
    </location>
</feature>
<evidence type="ECO:0000313" key="10">
    <source>
        <dbReference type="EMBL" id="UUY02854.1"/>
    </source>
</evidence>
<evidence type="ECO:0000313" key="11">
    <source>
        <dbReference type="Proteomes" id="UP001058860"/>
    </source>
</evidence>
<reference evidence="11" key="1">
    <citation type="submission" date="2021-11" db="EMBL/GenBank/DDBJ databases">
        <title>Cultivation dependent microbiological survey of springs from the worlds oldest radium mine currently devoted to the extraction of radon-saturated water.</title>
        <authorList>
            <person name="Kapinusova G."/>
            <person name="Smrhova T."/>
            <person name="Strejcek M."/>
            <person name="Suman J."/>
            <person name="Jani K."/>
            <person name="Pajer P."/>
            <person name="Uhlik O."/>
        </authorList>
    </citation>
    <scope>NUCLEOTIDE SEQUENCE [LARGE SCALE GENOMIC DNA]</scope>
    <source>
        <strain evidence="11">J379</strain>
    </source>
</reference>
<dbReference type="InterPro" id="IPR013325">
    <property type="entry name" value="RNA_pol_sigma_r2"/>
</dbReference>
<keyword evidence="7" id="KW-0472">Membrane</keyword>
<dbReference type="InterPro" id="IPR007627">
    <property type="entry name" value="RNA_pol_sigma70_r2"/>
</dbReference>
<evidence type="ECO:0000259" key="8">
    <source>
        <dbReference type="Pfam" id="PF04542"/>
    </source>
</evidence>
<evidence type="ECO:0000256" key="6">
    <source>
        <dbReference type="SAM" id="MobiDB-lite"/>
    </source>
</evidence>
<dbReference type="InterPro" id="IPR013324">
    <property type="entry name" value="RNA_pol_sigma_r3/r4-like"/>
</dbReference>
<dbReference type="InterPro" id="IPR039425">
    <property type="entry name" value="RNA_pol_sigma-70-like"/>
</dbReference>
<evidence type="ECO:0000256" key="5">
    <source>
        <dbReference type="ARBA" id="ARBA00023163"/>
    </source>
</evidence>
<feature type="region of interest" description="Disordered" evidence="6">
    <location>
        <begin position="288"/>
        <end position="501"/>
    </location>
</feature>
<feature type="transmembrane region" description="Helical" evidence="7">
    <location>
        <begin position="230"/>
        <end position="251"/>
    </location>
</feature>
<dbReference type="InterPro" id="IPR013249">
    <property type="entry name" value="RNA_pol_sigma70_r4_t2"/>
</dbReference>
<dbReference type="Proteomes" id="UP001058860">
    <property type="component" value="Chromosome"/>
</dbReference>
<keyword evidence="2" id="KW-0805">Transcription regulation</keyword>
<feature type="domain" description="RNA polymerase sigma factor 70 region 4 type 2" evidence="9">
    <location>
        <begin position="124"/>
        <end position="175"/>
    </location>
</feature>
<dbReference type="Gene3D" id="1.10.1740.10">
    <property type="match status" value="1"/>
</dbReference>
<dbReference type="SUPFAM" id="SSF88659">
    <property type="entry name" value="Sigma3 and sigma4 domains of RNA polymerase sigma factors"/>
    <property type="match status" value="1"/>
</dbReference>
<feature type="compositionally biased region" description="Basic and acidic residues" evidence="6">
    <location>
        <begin position="371"/>
        <end position="418"/>
    </location>
</feature>
<name>A0ABY5PDV5_9ACTN</name>
<keyword evidence="5" id="KW-0804">Transcription</keyword>
<dbReference type="SUPFAM" id="SSF88946">
    <property type="entry name" value="Sigma2 domain of RNA polymerase sigma factors"/>
    <property type="match status" value="1"/>
</dbReference>
<evidence type="ECO:0000259" key="9">
    <source>
        <dbReference type="Pfam" id="PF08281"/>
    </source>
</evidence>
<dbReference type="NCBIfam" id="TIGR02937">
    <property type="entry name" value="sigma70-ECF"/>
    <property type="match status" value="1"/>
</dbReference>
<dbReference type="RefSeq" id="WP_353863376.1">
    <property type="nucleotide sequence ID" value="NZ_CP088295.1"/>
</dbReference>
<dbReference type="InterPro" id="IPR036388">
    <property type="entry name" value="WH-like_DNA-bd_sf"/>
</dbReference>
<dbReference type="Pfam" id="PF08281">
    <property type="entry name" value="Sigma70_r4_2"/>
    <property type="match status" value="1"/>
</dbReference>